<sequence>MKSFIRWASGETWEWHPANNVPMIAHAIAYALNGNAVSS</sequence>
<gene>
    <name evidence="1" type="ORF">LCGC14_1203700</name>
</gene>
<dbReference type="AlphaFoldDB" id="A0A0F9M3H6"/>
<reference evidence="1" key="1">
    <citation type="journal article" date="2015" name="Nature">
        <title>Complex archaea that bridge the gap between prokaryotes and eukaryotes.</title>
        <authorList>
            <person name="Spang A."/>
            <person name="Saw J.H."/>
            <person name="Jorgensen S.L."/>
            <person name="Zaremba-Niedzwiedzka K."/>
            <person name="Martijn J."/>
            <person name="Lind A.E."/>
            <person name="van Eijk R."/>
            <person name="Schleper C."/>
            <person name="Guy L."/>
            <person name="Ettema T.J."/>
        </authorList>
    </citation>
    <scope>NUCLEOTIDE SEQUENCE</scope>
</reference>
<evidence type="ECO:0000313" key="1">
    <source>
        <dbReference type="EMBL" id="KKM93906.1"/>
    </source>
</evidence>
<organism evidence="1">
    <name type="scientific">marine sediment metagenome</name>
    <dbReference type="NCBI Taxonomy" id="412755"/>
    <lineage>
        <taxon>unclassified sequences</taxon>
        <taxon>metagenomes</taxon>
        <taxon>ecological metagenomes</taxon>
    </lineage>
</organism>
<dbReference type="EMBL" id="LAZR01006210">
    <property type="protein sequence ID" value="KKM93906.1"/>
    <property type="molecule type" value="Genomic_DNA"/>
</dbReference>
<name>A0A0F9M3H6_9ZZZZ</name>
<protein>
    <submittedName>
        <fullName evidence="1">Uncharacterized protein</fullName>
    </submittedName>
</protein>
<accession>A0A0F9M3H6</accession>
<proteinExistence type="predicted"/>
<comment type="caution">
    <text evidence="1">The sequence shown here is derived from an EMBL/GenBank/DDBJ whole genome shotgun (WGS) entry which is preliminary data.</text>
</comment>